<name>A0A3G3K293_9BACL</name>
<dbReference type="PIRSF" id="PIRSF039008">
    <property type="entry name" value="YjbJ"/>
    <property type="match status" value="1"/>
</dbReference>
<dbReference type="Pfam" id="PF05532">
    <property type="entry name" value="CsbD"/>
    <property type="match status" value="1"/>
</dbReference>
<feature type="domain" description="CsbD-like" evidence="2">
    <location>
        <begin position="7"/>
        <end position="55"/>
    </location>
</feature>
<comment type="similarity">
    <text evidence="1">Belongs to the UPF0337 (CsbD) family.</text>
</comment>
<dbReference type="AlphaFoldDB" id="A0A3G3K293"/>
<dbReference type="SUPFAM" id="SSF69047">
    <property type="entry name" value="Hypothetical protein YjbJ"/>
    <property type="match status" value="1"/>
</dbReference>
<dbReference type="KEGG" id="coh:EAV92_17995"/>
<gene>
    <name evidence="3" type="ORF">EAV92_17995</name>
</gene>
<dbReference type="Proteomes" id="UP000269097">
    <property type="component" value="Chromosome"/>
</dbReference>
<organism evidence="3 4">
    <name type="scientific">Cohnella candidum</name>
    <dbReference type="NCBI Taxonomy" id="2674991"/>
    <lineage>
        <taxon>Bacteria</taxon>
        <taxon>Bacillati</taxon>
        <taxon>Bacillota</taxon>
        <taxon>Bacilli</taxon>
        <taxon>Bacillales</taxon>
        <taxon>Paenibacillaceae</taxon>
        <taxon>Cohnella</taxon>
    </lineage>
</organism>
<evidence type="ECO:0000259" key="2">
    <source>
        <dbReference type="Pfam" id="PF05532"/>
    </source>
</evidence>
<dbReference type="InterPro" id="IPR050423">
    <property type="entry name" value="UPF0337_stress_rsp"/>
</dbReference>
<dbReference type="Gene3D" id="1.10.1470.10">
    <property type="entry name" value="YjbJ"/>
    <property type="match status" value="1"/>
</dbReference>
<dbReference type="PANTHER" id="PTHR34977">
    <property type="entry name" value="UPF0337 PROTEIN YJBJ"/>
    <property type="match status" value="1"/>
</dbReference>
<protein>
    <submittedName>
        <fullName evidence="3">CsbD family protein</fullName>
    </submittedName>
</protein>
<dbReference type="InterPro" id="IPR036629">
    <property type="entry name" value="YjbJ_sf"/>
</dbReference>
<evidence type="ECO:0000313" key="4">
    <source>
        <dbReference type="Proteomes" id="UP000269097"/>
    </source>
</evidence>
<proteinExistence type="inferred from homology"/>
<dbReference type="EMBL" id="CP033433">
    <property type="protein sequence ID" value="AYQ74291.1"/>
    <property type="molecule type" value="Genomic_DNA"/>
</dbReference>
<evidence type="ECO:0000256" key="1">
    <source>
        <dbReference type="ARBA" id="ARBA00009129"/>
    </source>
</evidence>
<dbReference type="RefSeq" id="WP_123042372.1">
    <property type="nucleotide sequence ID" value="NZ_CP033433.1"/>
</dbReference>
<evidence type="ECO:0000313" key="3">
    <source>
        <dbReference type="EMBL" id="AYQ74291.1"/>
    </source>
</evidence>
<accession>A0A3G3K293</accession>
<keyword evidence="4" id="KW-1185">Reference proteome</keyword>
<dbReference type="PANTHER" id="PTHR34977:SF1">
    <property type="entry name" value="UPF0337 PROTEIN YJBJ"/>
    <property type="match status" value="1"/>
</dbReference>
<sequence length="67" mass="7912">MNHNVPKGKWKQFKGESKKQWGKLTKDELDTWEGEGTKLVGKVQEDYGHLRNRVDREIDDHRKHPGD</sequence>
<dbReference type="InterPro" id="IPR008462">
    <property type="entry name" value="CsbD"/>
</dbReference>
<dbReference type="InterPro" id="IPR026042">
    <property type="entry name" value="YjbJ"/>
</dbReference>
<reference evidence="3 4" key="1">
    <citation type="submission" date="2018-10" db="EMBL/GenBank/DDBJ databases">
        <title>Genome Sequence of Cohnella sp.</title>
        <authorList>
            <person name="Srinivasan S."/>
            <person name="Kim M.K."/>
        </authorList>
    </citation>
    <scope>NUCLEOTIDE SEQUENCE [LARGE SCALE GENOMIC DNA]</scope>
    <source>
        <strain evidence="3 4">18JY8-7</strain>
    </source>
</reference>